<comment type="caution">
    <text evidence="1">The sequence shown here is derived from an EMBL/GenBank/DDBJ whole genome shotgun (WGS) entry which is preliminary data.</text>
</comment>
<protein>
    <recommendedName>
        <fullName evidence="3">Ig-like domain (Group 3)</fullName>
    </recommendedName>
</protein>
<keyword evidence="2" id="KW-1185">Reference proteome</keyword>
<evidence type="ECO:0008006" key="3">
    <source>
        <dbReference type="Google" id="ProtNLM"/>
    </source>
</evidence>
<dbReference type="EMBL" id="JAEVHL010000032">
    <property type="protein sequence ID" value="MBM0275760.1"/>
    <property type="molecule type" value="Genomic_DNA"/>
</dbReference>
<name>A0ABS1YED0_9ACTN</name>
<organism evidence="1 2">
    <name type="scientific">Micromonospora tarensis</name>
    <dbReference type="NCBI Taxonomy" id="2806100"/>
    <lineage>
        <taxon>Bacteria</taxon>
        <taxon>Bacillati</taxon>
        <taxon>Actinomycetota</taxon>
        <taxon>Actinomycetes</taxon>
        <taxon>Micromonosporales</taxon>
        <taxon>Micromonosporaceae</taxon>
        <taxon>Micromonospora</taxon>
    </lineage>
</organism>
<dbReference type="Proteomes" id="UP000622245">
    <property type="component" value="Unassembled WGS sequence"/>
</dbReference>
<proteinExistence type="predicted"/>
<evidence type="ECO:0000313" key="1">
    <source>
        <dbReference type="EMBL" id="MBM0275760.1"/>
    </source>
</evidence>
<gene>
    <name evidence="1" type="ORF">JM949_10080</name>
</gene>
<accession>A0ABS1YED0</accession>
<dbReference type="RefSeq" id="WP_203148145.1">
    <property type="nucleotide sequence ID" value="NZ_JAEVHL010000032.1"/>
</dbReference>
<evidence type="ECO:0000313" key="2">
    <source>
        <dbReference type="Proteomes" id="UP000622245"/>
    </source>
</evidence>
<sequence>MRAADSGATGEWSGSCYFRTDFQGPAVAPTVTSTDFPTEGWHPALPGQFTFDAAATPDAVGFRYQLNGGVVQTVPADGPGGSATVTITPDAGPSSLTVVGVDTAGNRSPEARYEFRASDISPIVTGRLAEVGVPATFTVQPGMAGVVPYRFHLDGDPEQTVEAAADGTATLTVTATRGGNRTLSVTSVTAADVAATAVRTFALSIAPKISATVYQQGATSGGPGVPGVFTFTPRQSDVVSYRYRFGTVTSTVAAAADGTASVTWTPTKAGFTVLTVWSVNRDGTQSDSASFAFTVRA</sequence>
<reference evidence="1 2" key="1">
    <citation type="submission" date="2021-01" db="EMBL/GenBank/DDBJ databases">
        <title>Draft genome sequence of Micromonospora sp. strain STR1s_6.</title>
        <authorList>
            <person name="Karlyshev A."/>
            <person name="Jawad R."/>
        </authorList>
    </citation>
    <scope>NUCLEOTIDE SEQUENCE [LARGE SCALE GENOMIC DNA]</scope>
    <source>
        <strain evidence="1 2">STR1S-6</strain>
    </source>
</reference>